<dbReference type="KEGG" id="aey:CDG81_21075"/>
<dbReference type="EMBL" id="CP022752">
    <property type="protein sequence ID" value="ASU80349.1"/>
    <property type="molecule type" value="Genomic_DNA"/>
</dbReference>
<organism evidence="1 4">
    <name type="scientific">Actinopolyspora erythraea</name>
    <dbReference type="NCBI Taxonomy" id="414996"/>
    <lineage>
        <taxon>Bacteria</taxon>
        <taxon>Bacillati</taxon>
        <taxon>Actinomycetota</taxon>
        <taxon>Actinomycetes</taxon>
        <taxon>Actinopolysporales</taxon>
        <taxon>Actinopolysporaceae</taxon>
        <taxon>Actinopolyspora</taxon>
    </lineage>
</organism>
<dbReference type="eggNOG" id="ENOG50321AK">
    <property type="taxonomic scope" value="Bacteria"/>
</dbReference>
<dbReference type="RefSeq" id="WP_043570092.1">
    <property type="nucleotide sequence ID" value="NZ_CP022752.1"/>
</dbReference>
<evidence type="ECO:0008006" key="5">
    <source>
        <dbReference type="Google" id="ProtNLM"/>
    </source>
</evidence>
<evidence type="ECO:0000313" key="1">
    <source>
        <dbReference type="EMBL" id="ASU80349.1"/>
    </source>
</evidence>
<sequence>MNVGVPEELRSLGRLFRQVDPAPERAVGVAYGAAERLVRRCGAAAVLARIGDSAAPGHPDGASGAVARVRTLSFAAPGRRVELELRGPRSGVFRFRGIVLNRSGQPSPSGTVAVRHGRGECHGELDRCGGFTVRDVPAGPVRLLLFTRRADGALAHRASSDWFVC</sequence>
<evidence type="ECO:0000313" key="3">
    <source>
        <dbReference type="Proteomes" id="UP000029737"/>
    </source>
</evidence>
<protein>
    <recommendedName>
        <fullName evidence="5">Carboxypeptidase regulatory-like domain-containing protein</fullName>
    </recommendedName>
</protein>
<dbReference type="OrthoDB" id="5183565at2"/>
<reference evidence="2 3" key="1">
    <citation type="journal article" date="2014" name="PLoS ONE">
        <title>Identification and Characterization of a New Erythromycin Biosynthetic Gene Cluster in Actinopolyspora erythraea YIM90600, a Novel Erythronolide-Producing Halophilic Actinomycete Isolated from Salt Field.</title>
        <authorList>
            <person name="Chen D."/>
            <person name="Feng J."/>
            <person name="Huang L."/>
            <person name="Zhang Q."/>
            <person name="Wu J."/>
            <person name="Zhu X."/>
            <person name="Duan Y."/>
            <person name="Xu Z."/>
        </authorList>
    </citation>
    <scope>NUCLEOTIDE SEQUENCE [LARGE SCALE GENOMIC DNA]</scope>
    <source>
        <strain evidence="2 3">YIM90600</strain>
    </source>
</reference>
<evidence type="ECO:0000313" key="2">
    <source>
        <dbReference type="EMBL" id="KGI82570.1"/>
    </source>
</evidence>
<accession>A0A099DB40</accession>
<dbReference type="HOGENOM" id="CLU_1676579_0_0_11"/>
<dbReference type="EMBL" id="JPMV01000010">
    <property type="protein sequence ID" value="KGI82570.1"/>
    <property type="molecule type" value="Genomic_DNA"/>
</dbReference>
<name>A0A099DB40_9ACTN</name>
<keyword evidence="3" id="KW-1185">Reference proteome</keyword>
<reference evidence="1 4" key="2">
    <citation type="submission" date="2017-08" db="EMBL/GenBank/DDBJ databases">
        <title>The complete genome sequence of moderately halophilic actinomycete Actinopolyspora erythraea YIM 90600, the producer of novel erythromycin, novel actinopolysporins A-C and tubercidin.</title>
        <authorList>
            <person name="Yin M."/>
            <person name="Tang S."/>
        </authorList>
    </citation>
    <scope>NUCLEOTIDE SEQUENCE [LARGE SCALE GENOMIC DNA]</scope>
    <source>
        <strain evidence="1 4">YIM 90600</strain>
    </source>
</reference>
<gene>
    <name evidence="1" type="ORF">CDG81_21075</name>
    <name evidence="2" type="ORF">IL38_03805</name>
</gene>
<dbReference type="AlphaFoldDB" id="A0A099DB40"/>
<evidence type="ECO:0000313" key="4">
    <source>
        <dbReference type="Proteomes" id="UP000215043"/>
    </source>
</evidence>
<dbReference type="Proteomes" id="UP000029737">
    <property type="component" value="Unassembled WGS sequence"/>
</dbReference>
<dbReference type="Proteomes" id="UP000215043">
    <property type="component" value="Chromosome"/>
</dbReference>
<proteinExistence type="predicted"/>